<dbReference type="InterPro" id="IPR013767">
    <property type="entry name" value="PAS_fold"/>
</dbReference>
<dbReference type="EMBL" id="JBHLXP010000001">
    <property type="protein sequence ID" value="MFC0048312.1"/>
    <property type="molecule type" value="Genomic_DNA"/>
</dbReference>
<gene>
    <name evidence="12" type="ORF">ACFFJP_08425</name>
</gene>
<evidence type="ECO:0000256" key="2">
    <source>
        <dbReference type="ARBA" id="ARBA00012438"/>
    </source>
</evidence>
<evidence type="ECO:0000256" key="9">
    <source>
        <dbReference type="SAM" id="Coils"/>
    </source>
</evidence>
<dbReference type="PROSITE" id="PS50112">
    <property type="entry name" value="PAS"/>
    <property type="match status" value="1"/>
</dbReference>
<dbReference type="GO" id="GO:0005524">
    <property type="term" value="F:ATP binding"/>
    <property type="evidence" value="ECO:0007669"/>
    <property type="project" value="UniProtKB-KW"/>
</dbReference>
<keyword evidence="4" id="KW-0808">Transferase</keyword>
<keyword evidence="8" id="KW-0902">Two-component regulatory system</keyword>
<proteinExistence type="predicted"/>
<dbReference type="SUPFAM" id="SSF55874">
    <property type="entry name" value="ATPase domain of HSP90 chaperone/DNA topoisomerase II/histidine kinase"/>
    <property type="match status" value="1"/>
</dbReference>
<evidence type="ECO:0000256" key="3">
    <source>
        <dbReference type="ARBA" id="ARBA00022553"/>
    </source>
</evidence>
<dbReference type="SMART" id="SM00387">
    <property type="entry name" value="HATPase_c"/>
    <property type="match status" value="1"/>
</dbReference>
<feature type="domain" description="Histidine kinase" evidence="10">
    <location>
        <begin position="180"/>
        <end position="424"/>
    </location>
</feature>
<dbReference type="InterPro" id="IPR035965">
    <property type="entry name" value="PAS-like_dom_sf"/>
</dbReference>
<keyword evidence="3" id="KW-0597">Phosphoprotein</keyword>
<dbReference type="CDD" id="cd00130">
    <property type="entry name" value="PAS"/>
    <property type="match status" value="1"/>
</dbReference>
<dbReference type="SUPFAM" id="SSF55785">
    <property type="entry name" value="PYP-like sensor domain (PAS domain)"/>
    <property type="match status" value="1"/>
</dbReference>
<accession>A0ABV6BBY3</accession>
<dbReference type="Pfam" id="PF00989">
    <property type="entry name" value="PAS"/>
    <property type="match status" value="1"/>
</dbReference>
<evidence type="ECO:0000256" key="6">
    <source>
        <dbReference type="ARBA" id="ARBA00022777"/>
    </source>
</evidence>
<dbReference type="InterPro" id="IPR003594">
    <property type="entry name" value="HATPase_dom"/>
</dbReference>
<dbReference type="PRINTS" id="PR00344">
    <property type="entry name" value="BCTRLSENSOR"/>
</dbReference>
<dbReference type="InterPro" id="IPR003661">
    <property type="entry name" value="HisK_dim/P_dom"/>
</dbReference>
<dbReference type="CDD" id="cd00082">
    <property type="entry name" value="HisKA"/>
    <property type="match status" value="1"/>
</dbReference>
<evidence type="ECO:0000259" key="10">
    <source>
        <dbReference type="PROSITE" id="PS50109"/>
    </source>
</evidence>
<evidence type="ECO:0000259" key="11">
    <source>
        <dbReference type="PROSITE" id="PS50112"/>
    </source>
</evidence>
<comment type="caution">
    <text evidence="12">The sequence shown here is derived from an EMBL/GenBank/DDBJ whole genome shotgun (WGS) entry which is preliminary data.</text>
</comment>
<feature type="domain" description="PAS" evidence="11">
    <location>
        <begin position="2"/>
        <end position="72"/>
    </location>
</feature>
<dbReference type="InterPro" id="IPR005467">
    <property type="entry name" value="His_kinase_dom"/>
</dbReference>
<keyword evidence="5" id="KW-0547">Nucleotide-binding</keyword>
<keyword evidence="9" id="KW-0175">Coiled coil</keyword>
<dbReference type="SMART" id="SM00091">
    <property type="entry name" value="PAS"/>
    <property type="match status" value="1"/>
</dbReference>
<dbReference type="Pfam" id="PF02518">
    <property type="entry name" value="HATPase_c"/>
    <property type="match status" value="1"/>
</dbReference>
<evidence type="ECO:0000313" key="12">
    <source>
        <dbReference type="EMBL" id="MFC0048312.1"/>
    </source>
</evidence>
<evidence type="ECO:0000256" key="5">
    <source>
        <dbReference type="ARBA" id="ARBA00022741"/>
    </source>
</evidence>
<dbReference type="RefSeq" id="WP_377242380.1">
    <property type="nucleotide sequence ID" value="NZ_JBHLXP010000001.1"/>
</dbReference>
<evidence type="ECO:0000256" key="7">
    <source>
        <dbReference type="ARBA" id="ARBA00022840"/>
    </source>
</evidence>
<evidence type="ECO:0000313" key="13">
    <source>
        <dbReference type="Proteomes" id="UP001589813"/>
    </source>
</evidence>
<protein>
    <recommendedName>
        <fullName evidence="2">histidine kinase</fullName>
        <ecNumber evidence="2">2.7.13.3</ecNumber>
    </recommendedName>
</protein>
<dbReference type="SMART" id="SM00388">
    <property type="entry name" value="HisKA"/>
    <property type="match status" value="1"/>
</dbReference>
<sequence>MDQSHLHLQLNNRLPLGICVLDAAYQVLYWNDFFSDRTGLPFAEVQGKNLLELFPQQARYLKKKIDSVLVLNNASFSYWEHQPHVFPFSSSRPITGEETLMYQNIEFLPGECDDSAVRTVCLVVQDVTELASYFQAEQQLSARLEQESAELKVLNEKLSMAQSQLLQSEKMAAIGQLAAGVAHEINNPIGFISSNLQTLQDYATRLLKLTVFYEKIVSKTANETFLALQRDIQQRLQFDFVRTDLPELLSESIDGIDRVAEIVKNLKAFSHVDNAQWQPANLVDGLENTLKIAANQLKYHVEIHRDYAADLPEVYCQPNQINQVLLNLLVNAAQAMDHKGHLYLRAWQQDQSVCIEVRDSGPGIAPEHMSRLFEPFFTTKPVGSGTGLGLSLSYSIVKKHHGDILVQSKPGEGASFVVCLPIAGPAAANMTGEDRAML</sequence>
<dbReference type="PANTHER" id="PTHR43065">
    <property type="entry name" value="SENSOR HISTIDINE KINASE"/>
    <property type="match status" value="1"/>
</dbReference>
<dbReference type="Gene3D" id="3.30.450.20">
    <property type="entry name" value="PAS domain"/>
    <property type="match status" value="1"/>
</dbReference>
<dbReference type="Gene3D" id="3.30.565.10">
    <property type="entry name" value="Histidine kinase-like ATPase, C-terminal domain"/>
    <property type="match status" value="1"/>
</dbReference>
<dbReference type="SUPFAM" id="SSF47384">
    <property type="entry name" value="Homodimeric domain of signal transducing histidine kinase"/>
    <property type="match status" value="1"/>
</dbReference>
<comment type="catalytic activity">
    <reaction evidence="1">
        <text>ATP + protein L-histidine = ADP + protein N-phospho-L-histidine.</text>
        <dbReference type="EC" id="2.7.13.3"/>
    </reaction>
</comment>
<feature type="coiled-coil region" evidence="9">
    <location>
        <begin position="137"/>
        <end position="171"/>
    </location>
</feature>
<dbReference type="InterPro" id="IPR000014">
    <property type="entry name" value="PAS"/>
</dbReference>
<keyword evidence="7 12" id="KW-0067">ATP-binding</keyword>
<keyword evidence="13" id="KW-1185">Reference proteome</keyword>
<organism evidence="12 13">
    <name type="scientific">Rheinheimera tilapiae</name>
    <dbReference type="NCBI Taxonomy" id="875043"/>
    <lineage>
        <taxon>Bacteria</taxon>
        <taxon>Pseudomonadati</taxon>
        <taxon>Pseudomonadota</taxon>
        <taxon>Gammaproteobacteria</taxon>
        <taxon>Chromatiales</taxon>
        <taxon>Chromatiaceae</taxon>
        <taxon>Rheinheimera</taxon>
    </lineage>
</organism>
<dbReference type="PANTHER" id="PTHR43065:SF50">
    <property type="entry name" value="HISTIDINE KINASE"/>
    <property type="match status" value="1"/>
</dbReference>
<dbReference type="EC" id="2.7.13.3" evidence="2"/>
<keyword evidence="6" id="KW-0418">Kinase</keyword>
<dbReference type="Gene3D" id="1.10.287.130">
    <property type="match status" value="1"/>
</dbReference>
<evidence type="ECO:0000256" key="8">
    <source>
        <dbReference type="ARBA" id="ARBA00023012"/>
    </source>
</evidence>
<evidence type="ECO:0000256" key="1">
    <source>
        <dbReference type="ARBA" id="ARBA00000085"/>
    </source>
</evidence>
<dbReference type="InterPro" id="IPR004358">
    <property type="entry name" value="Sig_transdc_His_kin-like_C"/>
</dbReference>
<reference evidence="12 13" key="1">
    <citation type="submission" date="2024-09" db="EMBL/GenBank/DDBJ databases">
        <authorList>
            <person name="Sun Q."/>
            <person name="Mori K."/>
        </authorList>
    </citation>
    <scope>NUCLEOTIDE SEQUENCE [LARGE SCALE GENOMIC DNA]</scope>
    <source>
        <strain evidence="12 13">KCTC 23315</strain>
    </source>
</reference>
<evidence type="ECO:0000256" key="4">
    <source>
        <dbReference type="ARBA" id="ARBA00022679"/>
    </source>
</evidence>
<dbReference type="InterPro" id="IPR036890">
    <property type="entry name" value="HATPase_C_sf"/>
</dbReference>
<dbReference type="Proteomes" id="UP001589813">
    <property type="component" value="Unassembled WGS sequence"/>
</dbReference>
<dbReference type="InterPro" id="IPR036097">
    <property type="entry name" value="HisK_dim/P_sf"/>
</dbReference>
<name>A0ABV6BBY3_9GAMM</name>
<dbReference type="PROSITE" id="PS50109">
    <property type="entry name" value="HIS_KIN"/>
    <property type="match status" value="1"/>
</dbReference>